<dbReference type="RefSeq" id="WP_343861141.1">
    <property type="nucleotide sequence ID" value="NZ_BAAAFD010000009.1"/>
</dbReference>
<evidence type="ECO:0000256" key="5">
    <source>
        <dbReference type="ARBA" id="ARBA00022989"/>
    </source>
</evidence>
<organism evidence="8 9">
    <name type="scientific">Aliiglaciecola litoralis</name>
    <dbReference type="NCBI Taxonomy" id="582857"/>
    <lineage>
        <taxon>Bacteria</taxon>
        <taxon>Pseudomonadati</taxon>
        <taxon>Pseudomonadota</taxon>
        <taxon>Gammaproteobacteria</taxon>
        <taxon>Alteromonadales</taxon>
        <taxon>Alteromonadaceae</taxon>
        <taxon>Aliiglaciecola</taxon>
    </lineage>
</organism>
<evidence type="ECO:0000256" key="2">
    <source>
        <dbReference type="ARBA" id="ARBA00022448"/>
    </source>
</evidence>
<dbReference type="PANTHER" id="PTHR11706">
    <property type="entry name" value="SOLUTE CARRIER PROTEIN FAMILY 11 MEMBER"/>
    <property type="match status" value="1"/>
</dbReference>
<name>A0ABN1LP78_9ALTE</name>
<sequence>MKKFGPALLVTAAFIGPGTVTTATLAGGSYGYALVWALVFSAIATFVLQEMASRLGLVTGKGLAEAIRGQFSGISQLLVIGLVVSAIGIGNAAYQAGNLTGAALGLSAISKIELTIWVWILAAVSTGLLISGKYKVIEIALIALVFLMSLVFVITMIMAGPDLSALMTGLVSFSVPSGSTLMIIALVGTTVVPYNLFLHASIVAKQTKSDNLQQSVFDNRIDTGLSVGLGSLITLAILSCAATAFFATQTQVETSNIAHQLTPLLGNYANFFFASGLFAAGLTSAITAPLAAAYAVSGAMNWPTQLDNKRFKAIWLTVMIAGVVFASLGIKPLAAILFAQATNGLLLPVIAVFLIVALNNRALMGEYKNGIFSNTLGGAIVVFVSALGLYKLISLFF</sequence>
<dbReference type="Proteomes" id="UP001500359">
    <property type="component" value="Unassembled WGS sequence"/>
</dbReference>
<evidence type="ECO:0000313" key="9">
    <source>
        <dbReference type="Proteomes" id="UP001500359"/>
    </source>
</evidence>
<evidence type="ECO:0000256" key="6">
    <source>
        <dbReference type="ARBA" id="ARBA00023136"/>
    </source>
</evidence>
<feature type="transmembrane region" description="Helical" evidence="7">
    <location>
        <begin position="139"/>
        <end position="160"/>
    </location>
</feature>
<dbReference type="PANTHER" id="PTHR11706:SF33">
    <property type="entry name" value="NATURAL RESISTANCE-ASSOCIATED MACROPHAGE PROTEIN 2"/>
    <property type="match status" value="1"/>
</dbReference>
<feature type="transmembrane region" description="Helical" evidence="7">
    <location>
        <begin position="180"/>
        <end position="204"/>
    </location>
</feature>
<proteinExistence type="predicted"/>
<feature type="transmembrane region" description="Helical" evidence="7">
    <location>
        <begin position="32"/>
        <end position="52"/>
    </location>
</feature>
<dbReference type="Pfam" id="PF01566">
    <property type="entry name" value="Nramp"/>
    <property type="match status" value="1"/>
</dbReference>
<comment type="subcellular location">
    <subcellularLocation>
        <location evidence="1">Membrane</location>
        <topology evidence="1">Multi-pass membrane protein</topology>
    </subcellularLocation>
</comment>
<keyword evidence="2" id="KW-0813">Transport</keyword>
<reference evidence="8 9" key="1">
    <citation type="journal article" date="2019" name="Int. J. Syst. Evol. Microbiol.">
        <title>The Global Catalogue of Microorganisms (GCM) 10K type strain sequencing project: providing services to taxonomists for standard genome sequencing and annotation.</title>
        <authorList>
            <consortium name="The Broad Institute Genomics Platform"/>
            <consortium name="The Broad Institute Genome Sequencing Center for Infectious Disease"/>
            <person name="Wu L."/>
            <person name="Ma J."/>
        </authorList>
    </citation>
    <scope>NUCLEOTIDE SEQUENCE [LARGE SCALE GENOMIC DNA]</scope>
    <source>
        <strain evidence="8 9">JCM 15896</strain>
    </source>
</reference>
<feature type="transmembrane region" description="Helical" evidence="7">
    <location>
        <begin position="268"/>
        <end position="292"/>
    </location>
</feature>
<evidence type="ECO:0000256" key="7">
    <source>
        <dbReference type="SAM" id="Phobius"/>
    </source>
</evidence>
<gene>
    <name evidence="8" type="ORF">GCM10009114_28580</name>
</gene>
<accession>A0ABN1LP78</accession>
<evidence type="ECO:0000313" key="8">
    <source>
        <dbReference type="EMBL" id="GAA0858553.1"/>
    </source>
</evidence>
<keyword evidence="5 7" id="KW-1133">Transmembrane helix</keyword>
<comment type="caution">
    <text evidence="8">The sequence shown here is derived from an EMBL/GenBank/DDBJ whole genome shotgun (WGS) entry which is preliminary data.</text>
</comment>
<feature type="transmembrane region" description="Helical" evidence="7">
    <location>
        <begin position="313"/>
        <end position="330"/>
    </location>
</feature>
<protein>
    <submittedName>
        <fullName evidence="8">Nramp family divalent metal transporter</fullName>
    </submittedName>
</protein>
<dbReference type="InterPro" id="IPR001046">
    <property type="entry name" value="NRAMP_fam"/>
</dbReference>
<evidence type="ECO:0000256" key="1">
    <source>
        <dbReference type="ARBA" id="ARBA00004141"/>
    </source>
</evidence>
<feature type="transmembrane region" description="Helical" evidence="7">
    <location>
        <begin position="336"/>
        <end position="359"/>
    </location>
</feature>
<keyword evidence="9" id="KW-1185">Reference proteome</keyword>
<feature type="transmembrane region" description="Helical" evidence="7">
    <location>
        <begin position="371"/>
        <end position="393"/>
    </location>
</feature>
<dbReference type="EMBL" id="BAAAFD010000009">
    <property type="protein sequence ID" value="GAA0858553.1"/>
    <property type="molecule type" value="Genomic_DNA"/>
</dbReference>
<feature type="transmembrane region" description="Helical" evidence="7">
    <location>
        <begin position="225"/>
        <end position="248"/>
    </location>
</feature>
<feature type="transmembrane region" description="Helical" evidence="7">
    <location>
        <begin position="73"/>
        <end position="94"/>
    </location>
</feature>
<keyword evidence="3 7" id="KW-0812">Transmembrane</keyword>
<feature type="transmembrane region" description="Helical" evidence="7">
    <location>
        <begin position="114"/>
        <end position="132"/>
    </location>
</feature>
<evidence type="ECO:0000256" key="3">
    <source>
        <dbReference type="ARBA" id="ARBA00022692"/>
    </source>
</evidence>
<keyword evidence="4" id="KW-0769">Symport</keyword>
<evidence type="ECO:0000256" key="4">
    <source>
        <dbReference type="ARBA" id="ARBA00022847"/>
    </source>
</evidence>
<dbReference type="NCBIfam" id="NF037982">
    <property type="entry name" value="Nramp_1"/>
    <property type="match status" value="1"/>
</dbReference>
<keyword evidence="6 7" id="KW-0472">Membrane</keyword>
<dbReference type="PRINTS" id="PR00447">
    <property type="entry name" value="NATRESASSCMP"/>
</dbReference>